<dbReference type="EMBL" id="JAMSHJ010000004">
    <property type="protein sequence ID" value="KAI5420412.1"/>
    <property type="molecule type" value="Genomic_DNA"/>
</dbReference>
<comment type="caution">
    <text evidence="3">The sequence shown here is derived from an EMBL/GenBank/DDBJ whole genome shotgun (WGS) entry which is preliminary data.</text>
</comment>
<dbReference type="GO" id="GO:0003824">
    <property type="term" value="F:catalytic activity"/>
    <property type="evidence" value="ECO:0007669"/>
    <property type="project" value="UniProtKB-KW"/>
</dbReference>
<dbReference type="Gramene" id="Psat04G0427100-T1">
    <property type="protein sequence ID" value="KAI5420412.1"/>
    <property type="gene ID" value="KIW84_044271"/>
</dbReference>
<dbReference type="InterPro" id="IPR043502">
    <property type="entry name" value="DNA/RNA_pol_sf"/>
</dbReference>
<accession>A0A9D5AQ69</accession>
<dbReference type="CDD" id="cd09274">
    <property type="entry name" value="RNase_HI_RT_Ty3"/>
    <property type="match status" value="1"/>
</dbReference>
<proteinExistence type="predicted"/>
<dbReference type="Pfam" id="PF17919">
    <property type="entry name" value="RT_RNaseH_2"/>
    <property type="match status" value="1"/>
</dbReference>
<evidence type="ECO:0000259" key="2">
    <source>
        <dbReference type="Pfam" id="PF17919"/>
    </source>
</evidence>
<sequence>MQTKAVKALKKIAQTPDVLKIPGNGKRILQTDASDHYWGAVLIEELEGKRYYCGHASGQFKEAEKHYHTIYKEALAVKMGIQKFDFHLRGYQFEVQMDNSSFPKILEFKNKMPPDPQTLRLKDWFSRYDFSVKHIKGTQNVISDLLSRPMYQYIMNPENHKSLIWTTLEWYSPLQWWRNQLKPVIYEVKERRLALEAISKLKSVFFLHMPYQTDPETKLLDCKSYVHLWETIDDYSPSLKITRELMEYVNCINLYDPKNLDDSTTCISHEKFRRLEVGESSTQTTQQNPDSPMEVEFSEGQVKEANRKLMDHTYIMDDIWQHESSRYGDCFFDENLSDQNMSPSHEPIFKD</sequence>
<keyword evidence="1" id="KW-0511">Multifunctional enzyme</keyword>
<name>A0A9D5AQ69_PEA</name>
<evidence type="ECO:0000256" key="1">
    <source>
        <dbReference type="ARBA" id="ARBA00023268"/>
    </source>
</evidence>
<gene>
    <name evidence="3" type="ORF">KIW84_044271</name>
</gene>
<dbReference type="Proteomes" id="UP001058974">
    <property type="component" value="Chromosome 4"/>
</dbReference>
<dbReference type="AlphaFoldDB" id="A0A9D5AQ69"/>
<evidence type="ECO:0000313" key="3">
    <source>
        <dbReference type="EMBL" id="KAI5420412.1"/>
    </source>
</evidence>
<reference evidence="3 4" key="1">
    <citation type="journal article" date="2022" name="Nat. Genet.">
        <title>Improved pea reference genome and pan-genome highlight genomic features and evolutionary characteristics.</title>
        <authorList>
            <person name="Yang T."/>
            <person name="Liu R."/>
            <person name="Luo Y."/>
            <person name="Hu S."/>
            <person name="Wang D."/>
            <person name="Wang C."/>
            <person name="Pandey M.K."/>
            <person name="Ge S."/>
            <person name="Xu Q."/>
            <person name="Li N."/>
            <person name="Li G."/>
            <person name="Huang Y."/>
            <person name="Saxena R.K."/>
            <person name="Ji Y."/>
            <person name="Li M."/>
            <person name="Yan X."/>
            <person name="He Y."/>
            <person name="Liu Y."/>
            <person name="Wang X."/>
            <person name="Xiang C."/>
            <person name="Varshney R.K."/>
            <person name="Ding H."/>
            <person name="Gao S."/>
            <person name="Zong X."/>
        </authorList>
    </citation>
    <scope>NUCLEOTIDE SEQUENCE [LARGE SCALE GENOMIC DNA]</scope>
    <source>
        <strain evidence="3 4">cv. Zhongwan 6</strain>
    </source>
</reference>
<organism evidence="3 4">
    <name type="scientific">Pisum sativum</name>
    <name type="common">Garden pea</name>
    <name type="synonym">Lathyrus oleraceus</name>
    <dbReference type="NCBI Taxonomy" id="3888"/>
    <lineage>
        <taxon>Eukaryota</taxon>
        <taxon>Viridiplantae</taxon>
        <taxon>Streptophyta</taxon>
        <taxon>Embryophyta</taxon>
        <taxon>Tracheophyta</taxon>
        <taxon>Spermatophyta</taxon>
        <taxon>Magnoliopsida</taxon>
        <taxon>eudicotyledons</taxon>
        <taxon>Gunneridae</taxon>
        <taxon>Pentapetalae</taxon>
        <taxon>rosids</taxon>
        <taxon>fabids</taxon>
        <taxon>Fabales</taxon>
        <taxon>Fabaceae</taxon>
        <taxon>Papilionoideae</taxon>
        <taxon>50 kb inversion clade</taxon>
        <taxon>NPAAA clade</taxon>
        <taxon>Hologalegina</taxon>
        <taxon>IRL clade</taxon>
        <taxon>Fabeae</taxon>
        <taxon>Lathyrus</taxon>
    </lineage>
</organism>
<feature type="domain" description="Reverse transcriptase/retrotransposon-derived protein RNase H-like" evidence="2">
    <location>
        <begin position="2"/>
        <end position="95"/>
    </location>
</feature>
<protein>
    <recommendedName>
        <fullName evidence="2">Reverse transcriptase/retrotransposon-derived protein RNase H-like domain-containing protein</fullName>
    </recommendedName>
</protein>
<dbReference type="PANTHER" id="PTHR37984:SF5">
    <property type="entry name" value="PROTEIN NYNRIN-LIKE"/>
    <property type="match status" value="1"/>
</dbReference>
<dbReference type="PANTHER" id="PTHR37984">
    <property type="entry name" value="PROTEIN CBG26694"/>
    <property type="match status" value="1"/>
</dbReference>
<keyword evidence="4" id="KW-1185">Reference proteome</keyword>
<dbReference type="InterPro" id="IPR041577">
    <property type="entry name" value="RT_RNaseH_2"/>
</dbReference>
<dbReference type="InterPro" id="IPR050951">
    <property type="entry name" value="Retrovirus_Pol_polyprotein"/>
</dbReference>
<dbReference type="SUPFAM" id="SSF56672">
    <property type="entry name" value="DNA/RNA polymerases"/>
    <property type="match status" value="1"/>
</dbReference>
<evidence type="ECO:0000313" key="4">
    <source>
        <dbReference type="Proteomes" id="UP001058974"/>
    </source>
</evidence>